<comment type="similarity">
    <text evidence="2">Belongs to the polysaccharide synthase family.</text>
</comment>
<evidence type="ECO:0000256" key="7">
    <source>
        <dbReference type="SAM" id="Phobius"/>
    </source>
</evidence>
<feature type="transmembrane region" description="Helical" evidence="7">
    <location>
        <begin position="46"/>
        <end position="71"/>
    </location>
</feature>
<evidence type="ECO:0000256" key="4">
    <source>
        <dbReference type="ARBA" id="ARBA00022692"/>
    </source>
</evidence>
<gene>
    <name evidence="8" type="ORF">POL58_25415</name>
</gene>
<dbReference type="Proteomes" id="UP001217838">
    <property type="component" value="Unassembled WGS sequence"/>
</dbReference>
<reference evidence="8 9" key="1">
    <citation type="submission" date="2022-11" db="EMBL/GenBank/DDBJ databases">
        <title>Minimal conservation of predation-associated metabolite biosynthetic gene clusters underscores biosynthetic potential of Myxococcota including descriptions for ten novel species: Archangium lansinium sp. nov., Myxococcus landrumus sp. nov., Nannocystis bai.</title>
        <authorList>
            <person name="Ahearne A."/>
            <person name="Stevens C."/>
            <person name="Dowd S."/>
        </authorList>
    </citation>
    <scope>NUCLEOTIDE SEQUENCE [LARGE SCALE GENOMIC DNA]</scope>
    <source>
        <strain evidence="8 9">NCELM</strain>
    </source>
</reference>
<evidence type="ECO:0000256" key="5">
    <source>
        <dbReference type="ARBA" id="ARBA00022989"/>
    </source>
</evidence>
<feature type="transmembrane region" description="Helical" evidence="7">
    <location>
        <begin position="418"/>
        <end position="439"/>
    </location>
</feature>
<feature type="transmembrane region" description="Helical" evidence="7">
    <location>
        <begin position="223"/>
        <end position="248"/>
    </location>
</feature>
<proteinExistence type="inferred from homology"/>
<feature type="transmembrane region" description="Helical" evidence="7">
    <location>
        <begin position="254"/>
        <end position="274"/>
    </location>
</feature>
<evidence type="ECO:0000256" key="1">
    <source>
        <dbReference type="ARBA" id="ARBA00004651"/>
    </source>
</evidence>
<feature type="transmembrane region" description="Helical" evidence="7">
    <location>
        <begin position="360"/>
        <end position="379"/>
    </location>
</feature>
<feature type="transmembrane region" description="Helical" evidence="7">
    <location>
        <begin position="385"/>
        <end position="406"/>
    </location>
</feature>
<feature type="transmembrane region" description="Helical" evidence="7">
    <location>
        <begin position="324"/>
        <end position="348"/>
    </location>
</feature>
<dbReference type="Pfam" id="PF13440">
    <property type="entry name" value="Polysacc_synt_3"/>
    <property type="match status" value="1"/>
</dbReference>
<keyword evidence="6 7" id="KW-0472">Membrane</keyword>
<comment type="caution">
    <text evidence="8">The sequence shown here is derived from an EMBL/GenBank/DDBJ whole genome shotgun (WGS) entry which is preliminary data.</text>
</comment>
<dbReference type="PANTHER" id="PTHR30250:SF10">
    <property type="entry name" value="LIPOPOLYSACCHARIDE BIOSYNTHESIS PROTEIN WZXC"/>
    <property type="match status" value="1"/>
</dbReference>
<feature type="transmembrane region" description="Helical" evidence="7">
    <location>
        <begin position="294"/>
        <end position="318"/>
    </location>
</feature>
<evidence type="ECO:0000313" key="8">
    <source>
        <dbReference type="EMBL" id="MDC0671121.1"/>
    </source>
</evidence>
<dbReference type="InterPro" id="IPR050833">
    <property type="entry name" value="Poly_Biosynth_Transport"/>
</dbReference>
<feature type="transmembrane region" description="Helical" evidence="7">
    <location>
        <begin position="162"/>
        <end position="185"/>
    </location>
</feature>
<keyword evidence="9" id="KW-1185">Reference proteome</keyword>
<evidence type="ECO:0000256" key="3">
    <source>
        <dbReference type="ARBA" id="ARBA00022475"/>
    </source>
</evidence>
<protein>
    <submittedName>
        <fullName evidence="8">Oligosaccharide flippase family protein</fullName>
    </submittedName>
</protein>
<keyword evidence="3" id="KW-1003">Cell membrane</keyword>
<name>A0ABT5BDQ0_9BACT</name>
<evidence type="ECO:0000256" key="2">
    <source>
        <dbReference type="ARBA" id="ARBA00007430"/>
    </source>
</evidence>
<keyword evidence="4 7" id="KW-0812">Transmembrane</keyword>
<feature type="transmembrane region" description="Helical" evidence="7">
    <location>
        <begin position="451"/>
        <end position="472"/>
    </location>
</feature>
<sequence length="496" mass="53001">MSEREEQVRVNQSLAWVGTATAVMGVLDVATKAVLLAIWISPEEYGVATLALAAIPILDLATELGLPGALVQQGDHTPARLSTVFWLNLLLSLTIVAAIFFVIAPLLASHYKAPIVGWMLQAHCVKLLLQNLYMVPGALMIRELRFREFSLIRFLASVAENVALLVAAPLVGIWCFIAGAIGRTLVTTAGVQYFQPWLPKLLFDWAATREAVLFGLKTSFSRILFFVYTGLDFYVVGSFFGRTALGLYKAAADLALDPARIISTVVVSVAFPAFSRARDRPAALAEQFLKLSRLSFIVVSGFLVIVVPAAPDLLLLLAEQWVGAAVAVRVLAIAALLRALSAVVPPLLDGVGRPSLTLTYMAVAAVTMPLWFAVAAMLFGDWLGYASVAWAWVLGYPVAFAVLLCFALRHLQIDVGRYIGSLIRLVLWTGLAIAAGVGVRALAGGLEGMPLARALVTAAASMGTYLAALVLAEGITPRSVSAGLKPPPRDEPAVIE</sequence>
<keyword evidence="5 7" id="KW-1133">Transmembrane helix</keyword>
<feature type="transmembrane region" description="Helical" evidence="7">
    <location>
        <begin position="14"/>
        <end position="40"/>
    </location>
</feature>
<dbReference type="EMBL" id="JAQNDN010000013">
    <property type="protein sequence ID" value="MDC0671121.1"/>
    <property type="molecule type" value="Genomic_DNA"/>
</dbReference>
<dbReference type="RefSeq" id="WP_272001184.1">
    <property type="nucleotide sequence ID" value="NZ_JAQNDN010000013.1"/>
</dbReference>
<evidence type="ECO:0000313" key="9">
    <source>
        <dbReference type="Proteomes" id="UP001217838"/>
    </source>
</evidence>
<organism evidence="8 9">
    <name type="scientific">Nannocystis radixulma</name>
    <dbReference type="NCBI Taxonomy" id="2995305"/>
    <lineage>
        <taxon>Bacteria</taxon>
        <taxon>Pseudomonadati</taxon>
        <taxon>Myxococcota</taxon>
        <taxon>Polyangia</taxon>
        <taxon>Nannocystales</taxon>
        <taxon>Nannocystaceae</taxon>
        <taxon>Nannocystis</taxon>
    </lineage>
</organism>
<accession>A0ABT5BDQ0</accession>
<feature type="transmembrane region" description="Helical" evidence="7">
    <location>
        <begin position="83"/>
        <end position="108"/>
    </location>
</feature>
<dbReference type="PANTHER" id="PTHR30250">
    <property type="entry name" value="PST FAMILY PREDICTED COLANIC ACID TRANSPORTER"/>
    <property type="match status" value="1"/>
</dbReference>
<evidence type="ECO:0000256" key="6">
    <source>
        <dbReference type="ARBA" id="ARBA00023136"/>
    </source>
</evidence>
<comment type="subcellular location">
    <subcellularLocation>
        <location evidence="1">Cell membrane</location>
        <topology evidence="1">Multi-pass membrane protein</topology>
    </subcellularLocation>
</comment>